<gene>
    <name evidence="2" type="ORF">MYCIT1_LOCUS13382</name>
</gene>
<feature type="region of interest" description="Disordered" evidence="1">
    <location>
        <begin position="108"/>
        <end position="129"/>
    </location>
</feature>
<evidence type="ECO:0000256" key="1">
    <source>
        <dbReference type="SAM" id="MobiDB-lite"/>
    </source>
</evidence>
<protein>
    <submittedName>
        <fullName evidence="2">Uncharacterized protein</fullName>
    </submittedName>
</protein>
<dbReference type="EMBL" id="CAVNYO010000149">
    <property type="protein sequence ID" value="CAK5269556.1"/>
    <property type="molecule type" value="Genomic_DNA"/>
</dbReference>
<evidence type="ECO:0000313" key="2">
    <source>
        <dbReference type="EMBL" id="CAK5269556.1"/>
    </source>
</evidence>
<proteinExistence type="predicted"/>
<reference evidence="2" key="1">
    <citation type="submission" date="2023-11" db="EMBL/GenBank/DDBJ databases">
        <authorList>
            <person name="De Vega J J."/>
            <person name="De Vega J J."/>
        </authorList>
    </citation>
    <scope>NUCLEOTIDE SEQUENCE</scope>
</reference>
<keyword evidence="3" id="KW-1185">Reference proteome</keyword>
<name>A0AAD2H5A8_9AGAR</name>
<dbReference type="AlphaFoldDB" id="A0AAD2H5A8"/>
<sequence length="129" mass="14691">MTLLLFHGTCSENVRAWISIVTDQLHAMHMPHADWAVSLSRLFWNEVLSWYLTQKLSNGDQPLTCFYFLHALPQPLAFHILTRNPTTMAKVYDVARKWDCHQHAGRLSVSNGNQQSESSRSAPHTSCAL</sequence>
<comment type="caution">
    <text evidence="2">The sequence shown here is derived from an EMBL/GenBank/DDBJ whole genome shotgun (WGS) entry which is preliminary data.</text>
</comment>
<evidence type="ECO:0000313" key="3">
    <source>
        <dbReference type="Proteomes" id="UP001295794"/>
    </source>
</evidence>
<organism evidence="2 3">
    <name type="scientific">Mycena citricolor</name>
    <dbReference type="NCBI Taxonomy" id="2018698"/>
    <lineage>
        <taxon>Eukaryota</taxon>
        <taxon>Fungi</taxon>
        <taxon>Dikarya</taxon>
        <taxon>Basidiomycota</taxon>
        <taxon>Agaricomycotina</taxon>
        <taxon>Agaricomycetes</taxon>
        <taxon>Agaricomycetidae</taxon>
        <taxon>Agaricales</taxon>
        <taxon>Marasmiineae</taxon>
        <taxon>Mycenaceae</taxon>
        <taxon>Mycena</taxon>
    </lineage>
</organism>
<dbReference type="Proteomes" id="UP001295794">
    <property type="component" value="Unassembled WGS sequence"/>
</dbReference>
<accession>A0AAD2H5A8</accession>